<reference evidence="1" key="1">
    <citation type="submission" date="2022-08" db="EMBL/GenBank/DDBJ databases">
        <authorList>
            <person name="Kallberg Y."/>
            <person name="Tangrot J."/>
            <person name="Rosling A."/>
        </authorList>
    </citation>
    <scope>NUCLEOTIDE SEQUENCE</scope>
    <source>
        <strain evidence="1">Wild A</strain>
    </source>
</reference>
<proteinExistence type="predicted"/>
<name>A0A9W4WVR8_9GLOM</name>
<feature type="non-terminal residue" evidence="1">
    <location>
        <position position="1"/>
    </location>
</feature>
<accession>A0A9W4WVR8</accession>
<protein>
    <submittedName>
        <fullName evidence="1">5409_t:CDS:1</fullName>
    </submittedName>
</protein>
<dbReference type="Proteomes" id="UP001153678">
    <property type="component" value="Unassembled WGS sequence"/>
</dbReference>
<sequence length="83" mass="9867">TLKCNQKYKKKGSRKRLAKEVVAELTHFMIRQHIPSDQYMEKDMLDRLKEMAENGKLTMEVIPSLKQLKIRLLGFLVYLKKNM</sequence>
<dbReference type="OrthoDB" id="2441667at2759"/>
<evidence type="ECO:0000313" key="2">
    <source>
        <dbReference type="Proteomes" id="UP001153678"/>
    </source>
</evidence>
<evidence type="ECO:0000313" key="1">
    <source>
        <dbReference type="EMBL" id="CAI2190423.1"/>
    </source>
</evidence>
<comment type="caution">
    <text evidence="1">The sequence shown here is derived from an EMBL/GenBank/DDBJ whole genome shotgun (WGS) entry which is preliminary data.</text>
</comment>
<keyword evidence="2" id="KW-1185">Reference proteome</keyword>
<organism evidence="1 2">
    <name type="scientific">Funneliformis geosporum</name>
    <dbReference type="NCBI Taxonomy" id="1117311"/>
    <lineage>
        <taxon>Eukaryota</taxon>
        <taxon>Fungi</taxon>
        <taxon>Fungi incertae sedis</taxon>
        <taxon>Mucoromycota</taxon>
        <taxon>Glomeromycotina</taxon>
        <taxon>Glomeromycetes</taxon>
        <taxon>Glomerales</taxon>
        <taxon>Glomeraceae</taxon>
        <taxon>Funneliformis</taxon>
    </lineage>
</organism>
<gene>
    <name evidence="1" type="ORF">FWILDA_LOCUS14568</name>
</gene>
<dbReference type="AlphaFoldDB" id="A0A9W4WVR8"/>
<dbReference type="EMBL" id="CAMKVN010006551">
    <property type="protein sequence ID" value="CAI2190423.1"/>
    <property type="molecule type" value="Genomic_DNA"/>
</dbReference>